<feature type="domain" description="CAAX prenyl protease 2/Lysostaphin resistance protein A-like" evidence="3">
    <location>
        <begin position="159"/>
        <end position="251"/>
    </location>
</feature>
<keyword evidence="4" id="KW-0482">Metalloprotease</keyword>
<keyword evidence="2" id="KW-1133">Transmembrane helix</keyword>
<dbReference type="GO" id="GO:0008237">
    <property type="term" value="F:metallopeptidase activity"/>
    <property type="evidence" value="ECO:0007669"/>
    <property type="project" value="UniProtKB-KW"/>
</dbReference>
<keyword evidence="2" id="KW-0472">Membrane</keyword>
<protein>
    <submittedName>
        <fullName evidence="4">CPBP family intramembrane metalloprotease</fullName>
    </submittedName>
</protein>
<name>A0ABS6TDV7_9ENTE</name>
<dbReference type="InterPro" id="IPR003675">
    <property type="entry name" value="Rce1/LyrA-like_dom"/>
</dbReference>
<reference evidence="4 5" key="1">
    <citation type="submission" date="2021-06" db="EMBL/GenBank/DDBJ databases">
        <title>Enterococcus alishanensis sp. nov., a novel lactic acid bacterium isolated from fresh coffee beans.</title>
        <authorList>
            <person name="Chen Y.-S."/>
        </authorList>
    </citation>
    <scope>NUCLEOTIDE SEQUENCE [LARGE SCALE GENOMIC DNA]</scope>
    <source>
        <strain evidence="4 5">ALS3</strain>
    </source>
</reference>
<feature type="transmembrane region" description="Helical" evidence="2">
    <location>
        <begin position="240"/>
        <end position="261"/>
    </location>
</feature>
<sequence>MDYPFIQGQTPEISRNGWIKIIIVNIISVLLLANGIIHGILTSILNWIPGFSHGGQNMLYQPSLANVFAGILTGVIFLSINIWGFSSTVGPRWKELFKPLKKNDFWQILKYFILSMVVGIVTGLIANRLFGHEVNPANRIQASHPGAWLVFLEGRVENLFQLLGEEFIAIAPFLALLQLGRLKKWSSKFSFWLALIVSSILFATYHLSTYGYNLGYALMGLTFTRMVLTLPYVKTKNLWVSFAVHYLYDLFSFLLSFLVVVS</sequence>
<feature type="transmembrane region" description="Helical" evidence="2">
    <location>
        <begin position="189"/>
        <end position="208"/>
    </location>
</feature>
<evidence type="ECO:0000313" key="4">
    <source>
        <dbReference type="EMBL" id="MBV7391014.1"/>
    </source>
</evidence>
<dbReference type="Pfam" id="PF02517">
    <property type="entry name" value="Rce1-like"/>
    <property type="match status" value="1"/>
</dbReference>
<proteinExistence type="inferred from homology"/>
<evidence type="ECO:0000313" key="5">
    <source>
        <dbReference type="Proteomes" id="UP000774130"/>
    </source>
</evidence>
<feature type="transmembrane region" description="Helical" evidence="2">
    <location>
        <begin position="159"/>
        <end position="177"/>
    </location>
</feature>
<dbReference type="Proteomes" id="UP000774130">
    <property type="component" value="Unassembled WGS sequence"/>
</dbReference>
<evidence type="ECO:0000256" key="1">
    <source>
        <dbReference type="ARBA" id="ARBA00009067"/>
    </source>
</evidence>
<keyword evidence="2" id="KW-0812">Transmembrane</keyword>
<comment type="caution">
    <text evidence="4">The sequence shown here is derived from an EMBL/GenBank/DDBJ whole genome shotgun (WGS) entry which is preliminary data.</text>
</comment>
<gene>
    <name evidence="4" type="ORF">KUA55_09990</name>
</gene>
<comment type="similarity">
    <text evidence="1">Belongs to the UPF0177 family.</text>
</comment>
<dbReference type="EMBL" id="JAHUZB010000003">
    <property type="protein sequence ID" value="MBV7391014.1"/>
    <property type="molecule type" value="Genomic_DNA"/>
</dbReference>
<dbReference type="RefSeq" id="WP_218326043.1">
    <property type="nucleotide sequence ID" value="NZ_JAHUZB010000003.1"/>
</dbReference>
<feature type="transmembrane region" description="Helical" evidence="2">
    <location>
        <begin position="111"/>
        <end position="130"/>
    </location>
</feature>
<feature type="transmembrane region" description="Helical" evidence="2">
    <location>
        <begin position="68"/>
        <end position="90"/>
    </location>
</feature>
<evidence type="ECO:0000256" key="2">
    <source>
        <dbReference type="SAM" id="Phobius"/>
    </source>
</evidence>
<keyword evidence="5" id="KW-1185">Reference proteome</keyword>
<accession>A0ABS6TDV7</accession>
<organism evidence="4 5">
    <name type="scientific">Enterococcus alishanensis</name>
    <dbReference type="NCBI Taxonomy" id="1303817"/>
    <lineage>
        <taxon>Bacteria</taxon>
        <taxon>Bacillati</taxon>
        <taxon>Bacillota</taxon>
        <taxon>Bacilli</taxon>
        <taxon>Lactobacillales</taxon>
        <taxon>Enterococcaceae</taxon>
        <taxon>Enterococcus</taxon>
    </lineage>
</organism>
<keyword evidence="4" id="KW-0645">Protease</keyword>
<feature type="transmembrane region" description="Helical" evidence="2">
    <location>
        <begin position="21"/>
        <end position="48"/>
    </location>
</feature>
<keyword evidence="4" id="KW-0378">Hydrolase</keyword>
<evidence type="ECO:0000259" key="3">
    <source>
        <dbReference type="Pfam" id="PF02517"/>
    </source>
</evidence>